<dbReference type="Gene3D" id="6.10.250.3150">
    <property type="match status" value="1"/>
</dbReference>
<feature type="coiled-coil region" evidence="1">
    <location>
        <begin position="30"/>
        <end position="92"/>
    </location>
</feature>
<gene>
    <name evidence="2" type="ordered locus">Tmath_0908</name>
</gene>
<evidence type="ECO:0000256" key="1">
    <source>
        <dbReference type="SAM" id="Coils"/>
    </source>
</evidence>
<protein>
    <recommendedName>
        <fullName evidence="4">N-terminal domain of peptidoglycan hydrolase CwlO-containing protein</fullName>
    </recommendedName>
</protein>
<evidence type="ECO:0008006" key="4">
    <source>
        <dbReference type="Google" id="ProtNLM"/>
    </source>
</evidence>
<dbReference type="EMBL" id="CP002032">
    <property type="protein sequence ID" value="ADH60643.1"/>
    <property type="molecule type" value="Genomic_DNA"/>
</dbReference>
<keyword evidence="1" id="KW-0175">Coiled coil</keyword>
<accession>A0ABN3Z1C5</accession>
<organism evidence="2 3">
    <name type="scientific">Thermoanaerobacter mathranii subsp. mathranii (strain DSM 11426 / CCUG 53645 / CIP 108742 / A3)</name>
    <dbReference type="NCBI Taxonomy" id="583358"/>
    <lineage>
        <taxon>Bacteria</taxon>
        <taxon>Bacillati</taxon>
        <taxon>Bacillota</taxon>
        <taxon>Clostridia</taxon>
        <taxon>Thermoanaerobacterales</taxon>
        <taxon>Thermoanaerobacteraceae</taxon>
        <taxon>Thermoanaerobacter</taxon>
    </lineage>
</organism>
<evidence type="ECO:0000313" key="2">
    <source>
        <dbReference type="EMBL" id="ADH60643.1"/>
    </source>
</evidence>
<reference evidence="2 3" key="1">
    <citation type="submission" date="2010-05" db="EMBL/GenBank/DDBJ databases">
        <title>Complete sequence of Thermoanaerobacter mathranii subsp. mathranii mathranii str. A3.</title>
        <authorList>
            <consortium name="US DOE Joint Genome Institute"/>
            <person name="Lucas S."/>
            <person name="Copeland A."/>
            <person name="Lapidus A."/>
            <person name="Cheng J.-F."/>
            <person name="Bruce D."/>
            <person name="Goodwin L."/>
            <person name="Pitluck S."/>
            <person name="Held B."/>
            <person name="Detter J.C."/>
            <person name="Han C."/>
            <person name="Tapia R."/>
            <person name="Land M."/>
            <person name="Hauser L."/>
            <person name="Kyrpides N."/>
            <person name="Mikhailova N."/>
            <person name="Zhou J."/>
            <person name="Hemme C."/>
            <person name="Woyke T."/>
        </authorList>
    </citation>
    <scope>NUCLEOTIDE SEQUENCE [LARGE SCALE GENOMIC DNA]</scope>
    <source>
        <strain evidence="2 3">A3</strain>
    </source>
</reference>
<keyword evidence="3" id="KW-1185">Reference proteome</keyword>
<dbReference type="Proteomes" id="UP000002064">
    <property type="component" value="Chromosome"/>
</dbReference>
<name>A0ABN3Z1C5_THEM3</name>
<sequence length="352" mass="41256">MKRLIAVITVSIFLFNFMLVPAQIDTSSELNRAKVEEQKLVLELLNLEIERLKTQKFLENLMADIENLAVVIQEKSKEIQIVSKEIEKEKEVLKTWFRFLYMDGANAILSLLLMAQNSSKLLHRLIYIDIITNYFYNKLDNLNKLVKYKKEEENRLTSQRLQLIEKQKEQIKLLKKIDELRLAKSQMLEEIKIKIANYQKIFTLADNLDKMFPSLDYLLSHLSQLPWDTLEYKDLRFSFFDISASFSDADVTKMIRSYSNKLKNITVSFSKEGFEIKDDDSYTLKGNFGIEDNKIKLLITSLNIGDIKINDQLLQKILYGYDTTINIKIPVEGFKLKKVKTEEGYVKFTLQK</sequence>
<evidence type="ECO:0000313" key="3">
    <source>
        <dbReference type="Proteomes" id="UP000002064"/>
    </source>
</evidence>
<dbReference type="RefSeq" id="WP_013150139.1">
    <property type="nucleotide sequence ID" value="NC_014209.1"/>
</dbReference>
<proteinExistence type="predicted"/>